<feature type="active site" description="Nucleophile" evidence="7">
    <location>
        <position position="421"/>
    </location>
</feature>
<evidence type="ECO:0000256" key="6">
    <source>
        <dbReference type="ARBA" id="ARBA00023316"/>
    </source>
</evidence>
<dbReference type="UniPathway" id="UPA00219"/>
<evidence type="ECO:0000256" key="8">
    <source>
        <dbReference type="SAM" id="MobiDB-lite"/>
    </source>
</evidence>
<organism evidence="10">
    <name type="scientific">uncultured Thermomicrobiales bacterium</name>
    <dbReference type="NCBI Taxonomy" id="1645740"/>
    <lineage>
        <taxon>Bacteria</taxon>
        <taxon>Pseudomonadati</taxon>
        <taxon>Thermomicrobiota</taxon>
        <taxon>Thermomicrobia</taxon>
        <taxon>Thermomicrobiales</taxon>
        <taxon>environmental samples</taxon>
    </lineage>
</organism>
<dbReference type="AlphaFoldDB" id="A0A6J4V8P2"/>
<reference evidence="10" key="1">
    <citation type="submission" date="2020-02" db="EMBL/GenBank/DDBJ databases">
        <authorList>
            <person name="Meier V. D."/>
        </authorList>
    </citation>
    <scope>NUCLEOTIDE SEQUENCE</scope>
    <source>
        <strain evidence="10">AVDCRST_MAG87</strain>
    </source>
</reference>
<proteinExistence type="inferred from homology"/>
<dbReference type="PANTHER" id="PTHR30582">
    <property type="entry name" value="L,D-TRANSPEPTIDASE"/>
    <property type="match status" value="1"/>
</dbReference>
<dbReference type="GO" id="GO:0005576">
    <property type="term" value="C:extracellular region"/>
    <property type="evidence" value="ECO:0007669"/>
    <property type="project" value="TreeGrafter"/>
</dbReference>
<dbReference type="InterPro" id="IPR038063">
    <property type="entry name" value="Transpep_catalytic_dom"/>
</dbReference>
<dbReference type="PANTHER" id="PTHR30582:SF2">
    <property type="entry name" value="L,D-TRANSPEPTIDASE YCIB-RELATED"/>
    <property type="match status" value="1"/>
</dbReference>
<evidence type="ECO:0000256" key="2">
    <source>
        <dbReference type="ARBA" id="ARBA00005992"/>
    </source>
</evidence>
<feature type="region of interest" description="Disordered" evidence="8">
    <location>
        <begin position="49"/>
        <end position="93"/>
    </location>
</feature>
<dbReference type="PROSITE" id="PS52029">
    <property type="entry name" value="LD_TPASE"/>
    <property type="match status" value="1"/>
</dbReference>
<evidence type="ECO:0000256" key="7">
    <source>
        <dbReference type="PROSITE-ProRule" id="PRU01373"/>
    </source>
</evidence>
<evidence type="ECO:0000256" key="4">
    <source>
        <dbReference type="ARBA" id="ARBA00022960"/>
    </source>
</evidence>
<dbReference type="SUPFAM" id="SSF141523">
    <property type="entry name" value="L,D-transpeptidase catalytic domain-like"/>
    <property type="match status" value="1"/>
</dbReference>
<feature type="domain" description="L,D-TPase catalytic" evidence="9">
    <location>
        <begin position="327"/>
        <end position="445"/>
    </location>
</feature>
<dbReference type="CDD" id="cd16913">
    <property type="entry name" value="YkuD_like"/>
    <property type="match status" value="1"/>
</dbReference>
<sequence>MRPLADSASLRMDTRPRSRAVTHWHTLPLLLSVAMLLLTMAAPLSAATSAQEIEPRGEQAEDPPAPEEGAQAALQDAPVQEFETPGSDWSPPSRVYLPETGHTLDQLFLDLWRNAGGASSFGYPITAEIEQPNGHIVQYLQYARFEYWPEGDASGNQVILGKIGEELRPMTVQRPMTSAGADPGDTSSAVEAARFAQAWLPLAEDDVRASATYIAETRHSLRLGFLDFWERTGGADFLGNPLTEEYDLAGVTYQMFERGQLARENEGDPYMVPIGRRLAEKYGLDQSPIAQGDVPTYSEELWVPPVTPTPESTPTITTGFVPGGGELWMDVNLTTQYMIVYQGDRPILETLVSTGRDKFATPPGTFFINTKIDVQDMEGVLGGESYNVPSVPWVMYFTDVGHAIHGAYWHNNFGSVMSHGCINLPVDVAEYLYGITTVGVRVEIHY</sequence>
<evidence type="ECO:0000313" key="10">
    <source>
        <dbReference type="EMBL" id="CAA9571836.1"/>
    </source>
</evidence>
<accession>A0A6J4V8P2</accession>
<evidence type="ECO:0000259" key="9">
    <source>
        <dbReference type="PROSITE" id="PS52029"/>
    </source>
</evidence>
<name>A0A6J4V8P2_9BACT</name>
<dbReference type="GO" id="GO:0071972">
    <property type="term" value="F:peptidoglycan L,D-transpeptidase activity"/>
    <property type="evidence" value="ECO:0007669"/>
    <property type="project" value="TreeGrafter"/>
</dbReference>
<dbReference type="InterPro" id="IPR005490">
    <property type="entry name" value="LD_TPept_cat_dom"/>
</dbReference>
<gene>
    <name evidence="10" type="ORF">AVDCRST_MAG87-2497</name>
</gene>
<comment type="similarity">
    <text evidence="2">Belongs to the YkuD family.</text>
</comment>
<dbReference type="EMBL" id="CADCWJ010000546">
    <property type="protein sequence ID" value="CAA9571836.1"/>
    <property type="molecule type" value="Genomic_DNA"/>
</dbReference>
<keyword evidence="5 7" id="KW-0573">Peptidoglycan synthesis</keyword>
<dbReference type="Gene3D" id="2.40.440.10">
    <property type="entry name" value="L,D-transpeptidase catalytic domain-like"/>
    <property type="match status" value="1"/>
</dbReference>
<protein>
    <recommendedName>
        <fullName evidence="9">L,D-TPase catalytic domain-containing protein</fullName>
    </recommendedName>
</protein>
<dbReference type="GO" id="GO:0008360">
    <property type="term" value="P:regulation of cell shape"/>
    <property type="evidence" value="ECO:0007669"/>
    <property type="project" value="UniProtKB-UniRule"/>
</dbReference>
<keyword evidence="3" id="KW-0808">Transferase</keyword>
<comment type="pathway">
    <text evidence="1 7">Cell wall biogenesis; peptidoglycan biosynthesis.</text>
</comment>
<keyword evidence="6 7" id="KW-0961">Cell wall biogenesis/degradation</keyword>
<dbReference type="GO" id="GO:0018104">
    <property type="term" value="P:peptidoglycan-protein cross-linking"/>
    <property type="evidence" value="ECO:0007669"/>
    <property type="project" value="TreeGrafter"/>
</dbReference>
<dbReference type="GO" id="GO:0071555">
    <property type="term" value="P:cell wall organization"/>
    <property type="evidence" value="ECO:0007669"/>
    <property type="project" value="UniProtKB-UniRule"/>
</dbReference>
<dbReference type="Pfam" id="PF03734">
    <property type="entry name" value="YkuD"/>
    <property type="match status" value="1"/>
</dbReference>
<keyword evidence="4 7" id="KW-0133">Cell shape</keyword>
<feature type="active site" description="Proton donor/acceptor" evidence="7">
    <location>
        <position position="405"/>
    </location>
</feature>
<evidence type="ECO:0000256" key="5">
    <source>
        <dbReference type="ARBA" id="ARBA00022984"/>
    </source>
</evidence>
<dbReference type="GO" id="GO:0016740">
    <property type="term" value="F:transferase activity"/>
    <property type="evidence" value="ECO:0007669"/>
    <property type="project" value="UniProtKB-KW"/>
</dbReference>
<evidence type="ECO:0000256" key="3">
    <source>
        <dbReference type="ARBA" id="ARBA00022679"/>
    </source>
</evidence>
<dbReference type="InterPro" id="IPR050979">
    <property type="entry name" value="LD-transpeptidase"/>
</dbReference>
<evidence type="ECO:0000256" key="1">
    <source>
        <dbReference type="ARBA" id="ARBA00004752"/>
    </source>
</evidence>